<dbReference type="Proteomes" id="UP000036097">
    <property type="component" value="Unassembled WGS sequence"/>
</dbReference>
<dbReference type="OrthoDB" id="9809746at2"/>
<sequence>MSIKHCKRIFILLLTVLFSGCAVYAGFNFDQQFGRAEPQQRIAPANTLQANNYLTEVKPIIENRCVVCHACYDAPCQLKLSSAEGIDRGSNKEKVYEGTRLIAANTTRMFIDAQSTAQWRDKGFNAVLNEREQSPEANTQAGVMARMLQLKQAHPLPEQTVLTADEWDFSLDRNQQCPTIEEMAQYEHDYPQWGMPYGLPKISDADNKVLMDWLSAGSPMAAVAPPSLSTQAKVSKWEKFLNGDSFKQQLVSRYIYEHLFVAHLYFSDEETPVFFNLVRSRTAPGKPIDIIATRRPFDDPGVERVYYRFQQVRETIVDKTHMPYALNPTKMARIETLFFKPSYTVAALPGYEPELAANPMEAFRQLPVDSRYRFMIDNAQNTIMGFIKGPVCRGQLALNVINDRFWVFFVDPAMADTPRVDAFYQDQAKNLRMPAEHESNTLPLTHWMSYAKQQGRFLRAKNAFMADTFKNGEHLTTDLVWDGDGYNDNATLTVLRHFDSATVTKGLVGKPPKTAWILDYSLLERIHYLLVAGFDVYGNFGHQLVTRMYMDFLRMEGESNFLSLLPSSTRRSELADWYLGADQHLTQFLQGDINAFDQPTGIQFTTGHPKQELFEMLEQKLKPVNSTRYDYRQAELGNNAINALNNIDQLKGRQATLFPELSYIMVMPSNPASAPQLFTLVRNSAHKNISSLFSEEANRLYDQDNVTLVKGILGSYPGAFWLVDEGDLPALAREIKMVYTEADYTKFMDRYAVRRTDPDFWSFSDKLNQLYQQNFPIEAGLLDYNRLENR</sequence>
<reference evidence="2 3" key="1">
    <citation type="submission" date="2015-05" db="EMBL/GenBank/DDBJ databases">
        <title>Photobacterium galathea sp. nov.</title>
        <authorList>
            <person name="Machado H."/>
            <person name="Gram L."/>
        </authorList>
    </citation>
    <scope>NUCLEOTIDE SEQUENCE [LARGE SCALE GENOMIC DNA]</scope>
    <source>
        <strain evidence="2 3">CGMCC 1.12159</strain>
    </source>
</reference>
<organism evidence="2 3">
    <name type="scientific">Photobacterium aquae</name>
    <dbReference type="NCBI Taxonomy" id="1195763"/>
    <lineage>
        <taxon>Bacteria</taxon>
        <taxon>Pseudomonadati</taxon>
        <taxon>Pseudomonadota</taxon>
        <taxon>Gammaproteobacteria</taxon>
        <taxon>Vibrionales</taxon>
        <taxon>Vibrionaceae</taxon>
        <taxon>Photobacterium</taxon>
    </lineage>
</organism>
<name>A0A0J1GWT9_9GAMM</name>
<proteinExistence type="predicted"/>
<dbReference type="RefSeq" id="WP_047879926.1">
    <property type="nucleotide sequence ID" value="NZ_LDOT01000023.1"/>
</dbReference>
<keyword evidence="3" id="KW-1185">Reference proteome</keyword>
<feature type="chain" id="PRO_5005251984" evidence="1">
    <location>
        <begin position="25"/>
        <end position="790"/>
    </location>
</feature>
<dbReference type="GO" id="GO:0016853">
    <property type="term" value="F:isomerase activity"/>
    <property type="evidence" value="ECO:0007669"/>
    <property type="project" value="UniProtKB-KW"/>
</dbReference>
<evidence type="ECO:0000313" key="2">
    <source>
        <dbReference type="EMBL" id="KLV04155.1"/>
    </source>
</evidence>
<keyword evidence="1" id="KW-0732">Signal</keyword>
<dbReference type="Pfam" id="PF06934">
    <property type="entry name" value="CTI"/>
    <property type="match status" value="1"/>
</dbReference>
<accession>A0A0J1GWT9</accession>
<dbReference type="InterPro" id="IPR010706">
    <property type="entry name" value="Fatty_acid_cis-trans_isomerase"/>
</dbReference>
<dbReference type="AlphaFoldDB" id="A0A0J1GWT9"/>
<comment type="caution">
    <text evidence="2">The sequence shown here is derived from an EMBL/GenBank/DDBJ whole genome shotgun (WGS) entry which is preliminary data.</text>
</comment>
<evidence type="ECO:0000256" key="1">
    <source>
        <dbReference type="SAM" id="SignalP"/>
    </source>
</evidence>
<dbReference type="PROSITE" id="PS51257">
    <property type="entry name" value="PROKAR_LIPOPROTEIN"/>
    <property type="match status" value="1"/>
</dbReference>
<keyword evidence="2" id="KW-0413">Isomerase</keyword>
<evidence type="ECO:0000313" key="3">
    <source>
        <dbReference type="Proteomes" id="UP000036097"/>
    </source>
</evidence>
<dbReference type="EMBL" id="LDOT01000023">
    <property type="protein sequence ID" value="KLV04155.1"/>
    <property type="molecule type" value="Genomic_DNA"/>
</dbReference>
<gene>
    <name evidence="2" type="ORF">ABT56_16240</name>
</gene>
<protein>
    <submittedName>
        <fullName evidence="2">9-hexadecenoic acid cis-trans isomerase</fullName>
    </submittedName>
</protein>
<dbReference type="STRING" id="1195763.ABT56_16240"/>
<dbReference type="PATRIC" id="fig|1195763.3.peg.3460"/>
<feature type="signal peptide" evidence="1">
    <location>
        <begin position="1"/>
        <end position="24"/>
    </location>
</feature>